<evidence type="ECO:0000313" key="1">
    <source>
        <dbReference type="EMBL" id="ATW59473.1"/>
    </source>
</evidence>
<dbReference type="KEGG" id="vg:54986279"/>
<protein>
    <submittedName>
        <fullName evidence="1">Uncharacterized protein</fullName>
    </submittedName>
</protein>
<name>A0A2H4PB65_9CAUD</name>
<accession>A0A2H4PB65</accession>
<evidence type="ECO:0000313" key="2">
    <source>
        <dbReference type="Proteomes" id="UP000241560"/>
    </source>
</evidence>
<dbReference type="RefSeq" id="YP_009795903.1">
    <property type="nucleotide sequence ID" value="NC_047897.1"/>
</dbReference>
<organism evidence="1 2">
    <name type="scientific">Lactobacillus phage Lenus</name>
    <dbReference type="NCBI Taxonomy" id="2053682"/>
    <lineage>
        <taxon>Viruses</taxon>
        <taxon>Duplodnaviria</taxon>
        <taxon>Heunggongvirae</taxon>
        <taxon>Uroviricota</taxon>
        <taxon>Caudoviricetes</taxon>
        <taxon>Tybeckvirinae</taxon>
        <taxon>Lenusvirus</taxon>
        <taxon>Lenusvirus lenus</taxon>
    </lineage>
</organism>
<dbReference type="Proteomes" id="UP000241560">
    <property type="component" value="Segment"/>
</dbReference>
<proteinExistence type="predicted"/>
<dbReference type="EMBL" id="MG252693">
    <property type="protein sequence ID" value="ATW59473.1"/>
    <property type="molecule type" value="Genomic_DNA"/>
</dbReference>
<dbReference type="GeneID" id="54986279"/>
<keyword evidence="2" id="KW-1185">Reference proteome</keyword>
<sequence length="88" mass="9729">MEEVKNNSVEINGNMVSLDDLCQVITESDSIPGLITQRFNFVGSKDTCIKEIKNTDIIPENGSHFSIAVAKWWTTEKGDLINGASTLR</sequence>
<reference evidence="1 2" key="1">
    <citation type="submission" date="2017-10" db="EMBL/GenBank/DDBJ databases">
        <title>Isolation and characterisation of Lactobacillus bacteriophages that infect wine-derived L. plantarum strains.</title>
        <authorList>
            <person name="Kyrkou I."/>
            <person name="Hestbjerg Hansen L."/>
        </authorList>
    </citation>
    <scope>NUCLEOTIDE SEQUENCE [LARGE SCALE GENOMIC DNA]</scope>
</reference>